<evidence type="ECO:0000259" key="16">
    <source>
        <dbReference type="PROSITE" id="PS50885"/>
    </source>
</evidence>
<dbReference type="Gene3D" id="1.10.287.130">
    <property type="match status" value="1"/>
</dbReference>
<dbReference type="PROSITE" id="PS50885">
    <property type="entry name" value="HAMP"/>
    <property type="match status" value="1"/>
</dbReference>
<dbReference type="InterPro" id="IPR035965">
    <property type="entry name" value="PAS-like_dom_sf"/>
</dbReference>
<keyword evidence="5" id="KW-0808">Transferase</keyword>
<proteinExistence type="predicted"/>
<evidence type="ECO:0000256" key="2">
    <source>
        <dbReference type="ARBA" id="ARBA00004141"/>
    </source>
</evidence>
<dbReference type="SUPFAM" id="SSF55785">
    <property type="entry name" value="PYP-like sensor domain (PAS domain)"/>
    <property type="match status" value="1"/>
</dbReference>
<dbReference type="InterPro" id="IPR003594">
    <property type="entry name" value="HATPase_dom"/>
</dbReference>
<evidence type="ECO:0000313" key="18">
    <source>
        <dbReference type="Proteomes" id="UP001162891"/>
    </source>
</evidence>
<dbReference type="InterPro" id="IPR004358">
    <property type="entry name" value="Sig_transdc_His_kin-like_C"/>
</dbReference>
<comment type="subcellular location">
    <subcellularLocation>
        <location evidence="2">Membrane</location>
        <topology evidence="2">Multi-pass membrane protein</topology>
    </subcellularLocation>
</comment>
<evidence type="ECO:0000313" key="17">
    <source>
        <dbReference type="EMBL" id="BDG04563.1"/>
    </source>
</evidence>
<dbReference type="PRINTS" id="PR00344">
    <property type="entry name" value="BCTRLSENSOR"/>
</dbReference>
<dbReference type="SMART" id="SM00387">
    <property type="entry name" value="HATPase_c"/>
    <property type="match status" value="1"/>
</dbReference>
<dbReference type="SMART" id="SM00304">
    <property type="entry name" value="HAMP"/>
    <property type="match status" value="1"/>
</dbReference>
<evidence type="ECO:0000256" key="5">
    <source>
        <dbReference type="ARBA" id="ARBA00022679"/>
    </source>
</evidence>
<dbReference type="Gene3D" id="6.10.340.10">
    <property type="match status" value="1"/>
</dbReference>
<evidence type="ECO:0000256" key="4">
    <source>
        <dbReference type="ARBA" id="ARBA00022553"/>
    </source>
</evidence>
<dbReference type="SUPFAM" id="SSF47384">
    <property type="entry name" value="Homodimeric domain of signal transducing histidine kinase"/>
    <property type="match status" value="1"/>
</dbReference>
<feature type="domain" description="Histidine kinase" evidence="14">
    <location>
        <begin position="390"/>
        <end position="605"/>
    </location>
</feature>
<evidence type="ECO:0000256" key="3">
    <source>
        <dbReference type="ARBA" id="ARBA00012438"/>
    </source>
</evidence>
<dbReference type="InterPro" id="IPR050351">
    <property type="entry name" value="BphY/WalK/GraS-like"/>
</dbReference>
<dbReference type="InterPro" id="IPR003661">
    <property type="entry name" value="HisK_dim/P_dom"/>
</dbReference>
<evidence type="ECO:0000256" key="8">
    <source>
        <dbReference type="ARBA" id="ARBA00022777"/>
    </source>
</evidence>
<dbReference type="CDD" id="cd00130">
    <property type="entry name" value="PAS"/>
    <property type="match status" value="1"/>
</dbReference>
<dbReference type="Gene3D" id="3.30.450.20">
    <property type="entry name" value="PAS domain"/>
    <property type="match status" value="1"/>
</dbReference>
<dbReference type="InterPro" id="IPR005467">
    <property type="entry name" value="His_kinase_dom"/>
</dbReference>
<dbReference type="InterPro" id="IPR003660">
    <property type="entry name" value="HAMP_dom"/>
</dbReference>
<dbReference type="PANTHER" id="PTHR42878:SF7">
    <property type="entry name" value="SENSOR HISTIDINE KINASE GLRK"/>
    <property type="match status" value="1"/>
</dbReference>
<keyword evidence="18" id="KW-1185">Reference proteome</keyword>
<dbReference type="SUPFAM" id="SSF158472">
    <property type="entry name" value="HAMP domain-like"/>
    <property type="match status" value="1"/>
</dbReference>
<dbReference type="PROSITE" id="PS50112">
    <property type="entry name" value="PAS"/>
    <property type="match status" value="1"/>
</dbReference>
<evidence type="ECO:0000256" key="1">
    <source>
        <dbReference type="ARBA" id="ARBA00000085"/>
    </source>
</evidence>
<dbReference type="InterPro" id="IPR036890">
    <property type="entry name" value="HATPase_C_sf"/>
</dbReference>
<dbReference type="Pfam" id="PF00989">
    <property type="entry name" value="PAS"/>
    <property type="match status" value="1"/>
</dbReference>
<dbReference type="InterPro" id="IPR036097">
    <property type="entry name" value="HisK_dim/P_sf"/>
</dbReference>
<name>A0ABM7WYK3_9BACT</name>
<dbReference type="Proteomes" id="UP001162891">
    <property type="component" value="Chromosome"/>
</dbReference>
<keyword evidence="6 13" id="KW-0812">Transmembrane</keyword>
<keyword evidence="7" id="KW-0547">Nucleotide-binding</keyword>
<protein>
    <recommendedName>
        <fullName evidence="3">histidine kinase</fullName>
        <ecNumber evidence="3">2.7.13.3</ecNumber>
    </recommendedName>
</protein>
<feature type="domain" description="HAMP" evidence="16">
    <location>
        <begin position="195"/>
        <end position="247"/>
    </location>
</feature>
<dbReference type="Gene3D" id="3.30.565.10">
    <property type="entry name" value="Histidine kinase-like ATPase, C-terminal domain"/>
    <property type="match status" value="1"/>
</dbReference>
<evidence type="ECO:0000256" key="9">
    <source>
        <dbReference type="ARBA" id="ARBA00022840"/>
    </source>
</evidence>
<organism evidence="17 18">
    <name type="scientific">Anaeromyxobacter oryzae</name>
    <dbReference type="NCBI Taxonomy" id="2918170"/>
    <lineage>
        <taxon>Bacteria</taxon>
        <taxon>Pseudomonadati</taxon>
        <taxon>Myxococcota</taxon>
        <taxon>Myxococcia</taxon>
        <taxon>Myxococcales</taxon>
        <taxon>Cystobacterineae</taxon>
        <taxon>Anaeromyxobacteraceae</taxon>
        <taxon>Anaeromyxobacter</taxon>
    </lineage>
</organism>
<dbReference type="PROSITE" id="PS50109">
    <property type="entry name" value="HIS_KIN"/>
    <property type="match status" value="1"/>
</dbReference>
<evidence type="ECO:0000256" key="12">
    <source>
        <dbReference type="ARBA" id="ARBA00023136"/>
    </source>
</evidence>
<feature type="transmembrane region" description="Helical" evidence="13">
    <location>
        <begin position="167"/>
        <end position="189"/>
    </location>
</feature>
<dbReference type="RefSeq" id="WP_248352979.1">
    <property type="nucleotide sequence ID" value="NZ_AP025591.1"/>
</dbReference>
<evidence type="ECO:0000256" key="13">
    <source>
        <dbReference type="SAM" id="Phobius"/>
    </source>
</evidence>
<evidence type="ECO:0000259" key="14">
    <source>
        <dbReference type="PROSITE" id="PS50109"/>
    </source>
</evidence>
<keyword evidence="12 13" id="KW-0472">Membrane</keyword>
<feature type="domain" description="PAS" evidence="15">
    <location>
        <begin position="256"/>
        <end position="327"/>
    </location>
</feature>
<dbReference type="Pfam" id="PF00672">
    <property type="entry name" value="HAMP"/>
    <property type="match status" value="1"/>
</dbReference>
<evidence type="ECO:0000259" key="15">
    <source>
        <dbReference type="PROSITE" id="PS50112"/>
    </source>
</evidence>
<dbReference type="EMBL" id="AP025591">
    <property type="protein sequence ID" value="BDG04563.1"/>
    <property type="molecule type" value="Genomic_DNA"/>
</dbReference>
<gene>
    <name evidence="17" type="ORF">AMOR_35590</name>
</gene>
<reference evidence="18" key="1">
    <citation type="journal article" date="2022" name="Int. J. Syst. Evol. Microbiol.">
        <title>Anaeromyxobacter oryzae sp. nov., Anaeromyxobacter diazotrophicus sp. nov. and Anaeromyxobacter paludicola sp. nov., isolated from paddy soils.</title>
        <authorList>
            <person name="Itoh H."/>
            <person name="Xu Z."/>
            <person name="Mise K."/>
            <person name="Masuda Y."/>
            <person name="Ushijima N."/>
            <person name="Hayakawa C."/>
            <person name="Shiratori Y."/>
            <person name="Senoo K."/>
        </authorList>
    </citation>
    <scope>NUCLEOTIDE SEQUENCE [LARGE SCALE GENOMIC DNA]</scope>
    <source>
        <strain evidence="18">Red232</strain>
    </source>
</reference>
<keyword evidence="9" id="KW-0067">ATP-binding</keyword>
<evidence type="ECO:0000256" key="6">
    <source>
        <dbReference type="ARBA" id="ARBA00022692"/>
    </source>
</evidence>
<evidence type="ECO:0000256" key="7">
    <source>
        <dbReference type="ARBA" id="ARBA00022741"/>
    </source>
</evidence>
<dbReference type="EC" id="2.7.13.3" evidence="3"/>
<evidence type="ECO:0000256" key="11">
    <source>
        <dbReference type="ARBA" id="ARBA00023012"/>
    </source>
</evidence>
<dbReference type="CDD" id="cd00075">
    <property type="entry name" value="HATPase"/>
    <property type="match status" value="1"/>
</dbReference>
<dbReference type="SMART" id="SM00091">
    <property type="entry name" value="PAS"/>
    <property type="match status" value="1"/>
</dbReference>
<evidence type="ECO:0000256" key="10">
    <source>
        <dbReference type="ARBA" id="ARBA00022989"/>
    </source>
</evidence>
<dbReference type="SUPFAM" id="SSF55874">
    <property type="entry name" value="ATPase domain of HSP90 chaperone/DNA topoisomerase II/histidine kinase"/>
    <property type="match status" value="1"/>
</dbReference>
<keyword evidence="4" id="KW-0597">Phosphoprotein</keyword>
<keyword evidence="8" id="KW-0418">Kinase</keyword>
<dbReference type="PANTHER" id="PTHR42878">
    <property type="entry name" value="TWO-COMPONENT HISTIDINE KINASE"/>
    <property type="match status" value="1"/>
</dbReference>
<dbReference type="NCBIfam" id="TIGR00229">
    <property type="entry name" value="sensory_box"/>
    <property type="match status" value="1"/>
</dbReference>
<dbReference type="CDD" id="cd00082">
    <property type="entry name" value="HisKA"/>
    <property type="match status" value="1"/>
</dbReference>
<dbReference type="Pfam" id="PF00512">
    <property type="entry name" value="HisKA"/>
    <property type="match status" value="1"/>
</dbReference>
<sequence>MTFRSRLLLAQAPLAAALLLVGAASLRTVSSLGESSAKTLQDNYRSALMAQRMSAALEEMNRDALLRAVGWDAGGAPSEHRERFQAELAAQWQNITEPGEAEATRRLAAAWDEYRRAEDAAAAATDRRASYSGPLTRARTAVQGATDEILSLNAEAIRRKSQGARRMAGRLLALMAAATGSALAIGLVISSSLTTRTVRPLTSLARAVRRFGEGHREPRLRPAGDDEISALAREFETMADRLDAYRRSSLGELMRAQQSAQAAIESLHHPVLILSAGGAVLNLNRTAERVLGLRREEGTGKQLHALGLEPALAERLEAARRHVVSGSGSYVPHRLDEAVAISSADGPRRFLPQATALVSPEGTAIGVTLVLQDVTRLARFDQLRNDLVATVAHEFRTPLTSLRMAVHLCADGAAGPLTDEQAKLMGGARADCERLLDFVDEILDLSRIQAGALEVHARPVEADRILERAASEAAVSARSAGIDLDVQLPGALAVSADPDRIGIVLGNLVGNALRHSPRGARVVARAVRGKNVARFEVRDAGPGIPPQYVGRIFDRFFQIPGAKGGGIGLGLYIAREIVEAHGGVIGVETDAASGSTFWFTLPIAD</sequence>
<dbReference type="CDD" id="cd06225">
    <property type="entry name" value="HAMP"/>
    <property type="match status" value="1"/>
</dbReference>
<accession>A0ABM7WYK3</accession>
<dbReference type="Pfam" id="PF02518">
    <property type="entry name" value="HATPase_c"/>
    <property type="match status" value="1"/>
</dbReference>
<dbReference type="InterPro" id="IPR013767">
    <property type="entry name" value="PAS_fold"/>
</dbReference>
<keyword evidence="11" id="KW-0902">Two-component regulatory system</keyword>
<comment type="catalytic activity">
    <reaction evidence="1">
        <text>ATP + protein L-histidine = ADP + protein N-phospho-L-histidine.</text>
        <dbReference type="EC" id="2.7.13.3"/>
    </reaction>
</comment>
<keyword evidence="10 13" id="KW-1133">Transmembrane helix</keyword>
<dbReference type="InterPro" id="IPR000014">
    <property type="entry name" value="PAS"/>
</dbReference>
<dbReference type="SMART" id="SM00388">
    <property type="entry name" value="HisKA"/>
    <property type="match status" value="1"/>
</dbReference>